<keyword evidence="5" id="KW-0378">Hydrolase</keyword>
<evidence type="ECO:0000313" key="9">
    <source>
        <dbReference type="Ensembl" id="ENSGAGP00000016785.1"/>
    </source>
</evidence>
<dbReference type="PROSITE" id="PS50994">
    <property type="entry name" value="INTEGRASE"/>
    <property type="match status" value="1"/>
</dbReference>
<evidence type="ECO:0000256" key="4">
    <source>
        <dbReference type="ARBA" id="ARBA00022759"/>
    </source>
</evidence>
<evidence type="ECO:0000259" key="8">
    <source>
        <dbReference type="PROSITE" id="PS50994"/>
    </source>
</evidence>
<dbReference type="Ensembl" id="ENSGAGT00000019159.1">
    <property type="protein sequence ID" value="ENSGAGP00000016785.1"/>
    <property type="gene ID" value="ENSGAGG00000012539.1"/>
</dbReference>
<evidence type="ECO:0000256" key="5">
    <source>
        <dbReference type="ARBA" id="ARBA00022801"/>
    </source>
</evidence>
<proteinExistence type="predicted"/>
<feature type="domain" description="Integrase catalytic" evidence="8">
    <location>
        <begin position="290"/>
        <end position="453"/>
    </location>
</feature>
<dbReference type="GO" id="GO:0015074">
    <property type="term" value="P:DNA integration"/>
    <property type="evidence" value="ECO:0007669"/>
    <property type="project" value="InterPro"/>
</dbReference>
<dbReference type="Pfam" id="PF00665">
    <property type="entry name" value="rve"/>
    <property type="match status" value="1"/>
</dbReference>
<dbReference type="InterPro" id="IPR001584">
    <property type="entry name" value="Integrase_cat-core"/>
</dbReference>
<keyword evidence="4" id="KW-0255">Endonuclease</keyword>
<reference evidence="10" key="1">
    <citation type="journal article" date="2017" name="PLoS ONE">
        <title>The Agassiz's desert tortoise genome provides a resource for the conservation of a threatened species.</title>
        <authorList>
            <person name="Tollis M."/>
            <person name="DeNardo D.F."/>
            <person name="Cornelius J.A."/>
            <person name="Dolby G.A."/>
            <person name="Edwards T."/>
            <person name="Henen B.T."/>
            <person name="Karl A.E."/>
            <person name="Murphy R.W."/>
            <person name="Kusumi K."/>
        </authorList>
    </citation>
    <scope>NUCLEOTIDE SEQUENCE [LARGE SCALE GENOMIC DNA]</scope>
</reference>
<accession>A0A452HP57</accession>
<evidence type="ECO:0000313" key="10">
    <source>
        <dbReference type="Proteomes" id="UP000291020"/>
    </source>
</evidence>
<dbReference type="InterPro" id="IPR002156">
    <property type="entry name" value="RNaseH_domain"/>
</dbReference>
<dbReference type="GO" id="GO:0035613">
    <property type="term" value="F:RNA stem-loop binding"/>
    <property type="evidence" value="ECO:0007669"/>
    <property type="project" value="TreeGrafter"/>
</dbReference>
<dbReference type="PROSITE" id="PS50879">
    <property type="entry name" value="RNASE_H_1"/>
    <property type="match status" value="1"/>
</dbReference>
<keyword evidence="6" id="KW-0695">RNA-directed DNA polymerase</keyword>
<evidence type="ECO:0000256" key="3">
    <source>
        <dbReference type="ARBA" id="ARBA00022722"/>
    </source>
</evidence>
<evidence type="ECO:0000256" key="6">
    <source>
        <dbReference type="ARBA" id="ARBA00022918"/>
    </source>
</evidence>
<dbReference type="GO" id="GO:0004523">
    <property type="term" value="F:RNA-DNA hybrid ribonuclease activity"/>
    <property type="evidence" value="ECO:0007669"/>
    <property type="project" value="InterPro"/>
</dbReference>
<dbReference type="InterPro" id="IPR036397">
    <property type="entry name" value="RNaseH_sf"/>
</dbReference>
<keyword evidence="1" id="KW-0808">Transferase</keyword>
<dbReference type="Proteomes" id="UP000291020">
    <property type="component" value="Unassembled WGS sequence"/>
</dbReference>
<dbReference type="Gene3D" id="3.30.420.10">
    <property type="entry name" value="Ribonuclease H-like superfamily/Ribonuclease H"/>
    <property type="match status" value="2"/>
</dbReference>
<name>A0A452HP57_9SAUR</name>
<dbReference type="InterPro" id="IPR012337">
    <property type="entry name" value="RNaseH-like_sf"/>
</dbReference>
<sequence>MLLAASSARHWSQLPIPGTLSGPCVHLIPWLTSTPPPEFHGTTRTWQLLCFQVEVAWQAWTLTPSDNILAPPLHQPLCIEVKYDPWVVSDGGTSPSPRAGVLCSTCNHFNVQLLPPSCSAQECEVQGVLLAAQHVANAHSANKQVVLGIDSQFCLDILIEQASPSAFVKLWDQIFALIRKFSHPWFVTHCPSHRPDSNPLHSSLDQRMRELSQVHMANPAVQADPLLRWLHEEWGHLPPTKLYGLLSSFSNQKPDVSRSQCELIVQSCLQCVQVKTMNRPRYERSAYAAEHFAPGSTWQVDLIGPLPGARRFPKALVTVDLGSRQTFCVPLNKTNAASVAVALKQTAAAWGTPTEVQADGGPPFTSKSIEQLIFGWGASLHIHTKYHPQSNGVVERKIAVLKTMLRTANPNPDFKNWSSFLPKVLIALNKSYSRWPHISSTPKPPWSPMFNTGQLVWLTEPQASGHRKPIKTTILRAGKYPNTYLVATSTPGNKLVHHNWLSKCSS</sequence>
<reference evidence="9" key="2">
    <citation type="submission" date="2025-08" db="UniProtKB">
        <authorList>
            <consortium name="Ensembl"/>
        </authorList>
    </citation>
    <scope>IDENTIFICATION</scope>
</reference>
<dbReference type="PANTHER" id="PTHR41694">
    <property type="entry name" value="ENDOGENOUS RETROVIRUS GROUP K MEMBER POL PROTEIN"/>
    <property type="match status" value="1"/>
</dbReference>
<keyword evidence="10" id="KW-1185">Reference proteome</keyword>
<evidence type="ECO:0000256" key="2">
    <source>
        <dbReference type="ARBA" id="ARBA00022695"/>
    </source>
</evidence>
<dbReference type="STRING" id="38772.ENSGAGP00000016785"/>
<keyword evidence="2" id="KW-0548">Nucleotidyltransferase</keyword>
<organism evidence="9 10">
    <name type="scientific">Gopherus agassizii</name>
    <name type="common">Agassiz's desert tortoise</name>
    <dbReference type="NCBI Taxonomy" id="38772"/>
    <lineage>
        <taxon>Eukaryota</taxon>
        <taxon>Metazoa</taxon>
        <taxon>Chordata</taxon>
        <taxon>Craniata</taxon>
        <taxon>Vertebrata</taxon>
        <taxon>Euteleostomi</taxon>
        <taxon>Archelosauria</taxon>
        <taxon>Testudinata</taxon>
        <taxon>Testudines</taxon>
        <taxon>Cryptodira</taxon>
        <taxon>Durocryptodira</taxon>
        <taxon>Testudinoidea</taxon>
        <taxon>Testudinidae</taxon>
        <taxon>Gopherus</taxon>
    </lineage>
</organism>
<dbReference type="SUPFAM" id="SSF53098">
    <property type="entry name" value="Ribonuclease H-like"/>
    <property type="match status" value="2"/>
</dbReference>
<dbReference type="AlphaFoldDB" id="A0A452HP57"/>
<dbReference type="PANTHER" id="PTHR41694:SF3">
    <property type="entry name" value="RNA-DIRECTED DNA POLYMERASE-RELATED"/>
    <property type="match status" value="1"/>
</dbReference>
<dbReference type="GO" id="GO:0003964">
    <property type="term" value="F:RNA-directed DNA polymerase activity"/>
    <property type="evidence" value="ECO:0007669"/>
    <property type="project" value="UniProtKB-KW"/>
</dbReference>
<feature type="domain" description="RNase H type-1" evidence="7">
    <location>
        <begin position="81"/>
        <end position="213"/>
    </location>
</feature>
<evidence type="ECO:0000256" key="1">
    <source>
        <dbReference type="ARBA" id="ARBA00022679"/>
    </source>
</evidence>
<reference evidence="9" key="3">
    <citation type="submission" date="2025-09" db="UniProtKB">
        <authorList>
            <consortium name="Ensembl"/>
        </authorList>
    </citation>
    <scope>IDENTIFICATION</scope>
</reference>
<keyword evidence="3" id="KW-0540">Nuclease</keyword>
<protein>
    <submittedName>
        <fullName evidence="9">Uncharacterized protein</fullName>
    </submittedName>
</protein>
<evidence type="ECO:0000259" key="7">
    <source>
        <dbReference type="PROSITE" id="PS50879"/>
    </source>
</evidence>